<dbReference type="Proteomes" id="UP000273898">
    <property type="component" value="Unassembled WGS sequence"/>
</dbReference>
<evidence type="ECO:0000313" key="2">
    <source>
        <dbReference type="EMBL" id="TFB28777.1"/>
    </source>
</evidence>
<comment type="caution">
    <text evidence="1">The sequence shown here is derived from an EMBL/GenBank/DDBJ whole genome shotgun (WGS) entry which is preliminary data.</text>
</comment>
<dbReference type="Proteomes" id="UP000297429">
    <property type="component" value="Unassembled WGS sequence"/>
</dbReference>
<evidence type="ECO:0000313" key="3">
    <source>
        <dbReference type="Proteomes" id="UP000273898"/>
    </source>
</evidence>
<reference evidence="1 3" key="1">
    <citation type="submission" date="2018-10" db="EMBL/GenBank/DDBJ databases">
        <title>Genomic Encyclopedia of Archaeal and Bacterial Type Strains, Phase II (KMG-II): from individual species to whole genera.</title>
        <authorList>
            <person name="Goeker M."/>
        </authorList>
    </citation>
    <scope>NUCLEOTIDE SEQUENCE [LARGE SCALE GENOMIC DNA]</scope>
    <source>
        <strain evidence="1 3">DSM 19624</strain>
    </source>
</reference>
<evidence type="ECO:0000313" key="4">
    <source>
        <dbReference type="Proteomes" id="UP000297429"/>
    </source>
</evidence>
<gene>
    <name evidence="1" type="ORF">BCL90_4830</name>
    <name evidence="2" type="ORF">E3V97_21900</name>
</gene>
<sequence>MTHTLTSIQRFYRYYLLLIAVVAISCKKETRLVDVPPPDQSTSPFVKELYTQWVSYTKDHPDEASLKPNEKLDWEKIVLRISSDAKRSINYYIPILKTTSLATKP</sequence>
<dbReference type="AlphaFoldDB" id="A0A497XYH6"/>
<proteinExistence type="predicted"/>
<evidence type="ECO:0000313" key="1">
    <source>
        <dbReference type="EMBL" id="RLJ72003.1"/>
    </source>
</evidence>
<dbReference type="EMBL" id="RCCK01000015">
    <property type="protein sequence ID" value="RLJ72003.1"/>
    <property type="molecule type" value="Genomic_DNA"/>
</dbReference>
<name>A0A497XYH6_9SPHI</name>
<dbReference type="EMBL" id="SOPX01000005">
    <property type="protein sequence ID" value="TFB28777.1"/>
    <property type="molecule type" value="Genomic_DNA"/>
</dbReference>
<accession>A0A497XYH6</accession>
<protein>
    <submittedName>
        <fullName evidence="1">Uncharacterized protein</fullName>
    </submittedName>
</protein>
<dbReference type="RefSeq" id="WP_121287663.1">
    <property type="nucleotide sequence ID" value="NZ_RCCK01000015.1"/>
</dbReference>
<keyword evidence="4" id="KW-1185">Reference proteome</keyword>
<dbReference type="OrthoDB" id="799145at2"/>
<organism evidence="1 3">
    <name type="scientific">Pedobacter alluvionis</name>
    <dbReference type="NCBI Taxonomy" id="475253"/>
    <lineage>
        <taxon>Bacteria</taxon>
        <taxon>Pseudomonadati</taxon>
        <taxon>Bacteroidota</taxon>
        <taxon>Sphingobacteriia</taxon>
        <taxon>Sphingobacteriales</taxon>
        <taxon>Sphingobacteriaceae</taxon>
        <taxon>Pedobacter</taxon>
    </lineage>
</organism>
<reference evidence="2 4" key="2">
    <citation type="submission" date="2019-03" db="EMBL/GenBank/DDBJ databases">
        <authorList>
            <person name="He R.-H."/>
        </authorList>
    </citation>
    <scope>NUCLEOTIDE SEQUENCE [LARGE SCALE GENOMIC DNA]</scope>
    <source>
        <strain evidence="2 4">DSM 19624</strain>
    </source>
</reference>